<reference evidence="9" key="1">
    <citation type="submission" date="2013-04" db="EMBL/GenBank/DDBJ databases">
        <authorList>
            <person name="Qu J."/>
            <person name="Murali S.C."/>
            <person name="Bandaranaike D."/>
            <person name="Bellair M."/>
            <person name="Blankenburg K."/>
            <person name="Chao H."/>
            <person name="Dinh H."/>
            <person name="Doddapaneni H."/>
            <person name="Downs B."/>
            <person name="Dugan-Rocha S."/>
            <person name="Elkadiri S."/>
            <person name="Gnanaolivu R.D."/>
            <person name="Hernandez B."/>
            <person name="Javaid M."/>
            <person name="Jayaseelan J.C."/>
            <person name="Lee S."/>
            <person name="Li M."/>
            <person name="Ming W."/>
            <person name="Munidasa M."/>
            <person name="Muniz J."/>
            <person name="Nguyen L."/>
            <person name="Ongeri F."/>
            <person name="Osuji N."/>
            <person name="Pu L.-L."/>
            <person name="Puazo M."/>
            <person name="Qu C."/>
            <person name="Quiroz J."/>
            <person name="Raj R."/>
            <person name="Weissenberger G."/>
            <person name="Xin Y."/>
            <person name="Zou X."/>
            <person name="Han Y."/>
            <person name="Richards S."/>
            <person name="Worley K."/>
            <person name="Muzny D."/>
            <person name="Gibbs R."/>
        </authorList>
    </citation>
    <scope>NUCLEOTIDE SEQUENCE</scope>
    <source>
        <strain evidence="9">Sampled in the wild</strain>
    </source>
</reference>
<organism evidence="9 10">
    <name type="scientific">Ladona fulva</name>
    <name type="common">Scarce chaser dragonfly</name>
    <name type="synonym">Libellula fulva</name>
    <dbReference type="NCBI Taxonomy" id="123851"/>
    <lineage>
        <taxon>Eukaryota</taxon>
        <taxon>Metazoa</taxon>
        <taxon>Ecdysozoa</taxon>
        <taxon>Arthropoda</taxon>
        <taxon>Hexapoda</taxon>
        <taxon>Insecta</taxon>
        <taxon>Pterygota</taxon>
        <taxon>Palaeoptera</taxon>
        <taxon>Odonata</taxon>
        <taxon>Epiprocta</taxon>
        <taxon>Anisoptera</taxon>
        <taxon>Libelluloidea</taxon>
        <taxon>Libellulidae</taxon>
        <taxon>Ladona</taxon>
    </lineage>
</organism>
<feature type="transmembrane region" description="Helical" evidence="7">
    <location>
        <begin position="918"/>
        <end position="938"/>
    </location>
</feature>
<dbReference type="GO" id="GO:0005886">
    <property type="term" value="C:plasma membrane"/>
    <property type="evidence" value="ECO:0007669"/>
    <property type="project" value="InterPro"/>
</dbReference>
<proteinExistence type="inferred from homology"/>
<evidence type="ECO:0000256" key="1">
    <source>
        <dbReference type="ARBA" id="ARBA00004141"/>
    </source>
</evidence>
<name>A0A8K0KB69_LADFU</name>
<feature type="transmembrane region" description="Helical" evidence="7">
    <location>
        <begin position="1090"/>
        <end position="1112"/>
    </location>
</feature>
<reference evidence="9" key="2">
    <citation type="submission" date="2017-10" db="EMBL/GenBank/DDBJ databases">
        <title>Ladona fulva Genome sequencing and assembly.</title>
        <authorList>
            <person name="Murali S."/>
            <person name="Richards S."/>
            <person name="Bandaranaike D."/>
            <person name="Bellair M."/>
            <person name="Blankenburg K."/>
            <person name="Chao H."/>
            <person name="Dinh H."/>
            <person name="Doddapaneni H."/>
            <person name="Dugan-Rocha S."/>
            <person name="Elkadiri S."/>
            <person name="Gnanaolivu R."/>
            <person name="Hernandez B."/>
            <person name="Skinner E."/>
            <person name="Javaid M."/>
            <person name="Lee S."/>
            <person name="Li M."/>
            <person name="Ming W."/>
            <person name="Munidasa M."/>
            <person name="Muniz J."/>
            <person name="Nguyen L."/>
            <person name="Hughes D."/>
            <person name="Osuji N."/>
            <person name="Pu L.-L."/>
            <person name="Puazo M."/>
            <person name="Qu C."/>
            <person name="Quiroz J."/>
            <person name="Raj R."/>
            <person name="Weissenberger G."/>
            <person name="Xin Y."/>
            <person name="Zou X."/>
            <person name="Han Y."/>
            <person name="Worley K."/>
            <person name="Muzny D."/>
            <person name="Gibbs R."/>
        </authorList>
    </citation>
    <scope>NUCLEOTIDE SEQUENCE</scope>
    <source>
        <strain evidence="9">Sampled in the wild</strain>
    </source>
</reference>
<dbReference type="PANTHER" id="PTHR23302">
    <property type="entry name" value="TRANSMEMBRANE CHANNEL-RELATED"/>
    <property type="match status" value="1"/>
</dbReference>
<feature type="region of interest" description="Disordered" evidence="6">
    <location>
        <begin position="465"/>
        <end position="504"/>
    </location>
</feature>
<evidence type="ECO:0000256" key="5">
    <source>
        <dbReference type="ARBA" id="ARBA00023136"/>
    </source>
</evidence>
<evidence type="ECO:0000313" key="10">
    <source>
        <dbReference type="Proteomes" id="UP000792457"/>
    </source>
</evidence>
<comment type="subcellular location">
    <subcellularLocation>
        <location evidence="1">Membrane</location>
        <topology evidence="1">Multi-pass membrane protein</topology>
    </subcellularLocation>
</comment>
<dbReference type="InterPro" id="IPR012496">
    <property type="entry name" value="TMC_dom"/>
</dbReference>
<evidence type="ECO:0000256" key="7">
    <source>
        <dbReference type="SAM" id="Phobius"/>
    </source>
</evidence>
<dbReference type="Proteomes" id="UP000792457">
    <property type="component" value="Unassembled WGS sequence"/>
</dbReference>
<dbReference type="PANTHER" id="PTHR23302:SF40">
    <property type="entry name" value="TRANSMEMBRANE CHANNEL-LIKE PROTEIN"/>
    <property type="match status" value="1"/>
</dbReference>
<dbReference type="InterPro" id="IPR038900">
    <property type="entry name" value="TMC"/>
</dbReference>
<gene>
    <name evidence="9" type="ORF">J437_LFUL012320</name>
</gene>
<evidence type="ECO:0000256" key="2">
    <source>
        <dbReference type="ARBA" id="ARBA00006510"/>
    </source>
</evidence>
<comment type="similarity">
    <text evidence="2">Belongs to the TMC family.</text>
</comment>
<protein>
    <recommendedName>
        <fullName evidence="8">TMC domain-containing protein</fullName>
    </recommendedName>
</protein>
<dbReference type="GO" id="GO:0008381">
    <property type="term" value="F:mechanosensitive monoatomic ion channel activity"/>
    <property type="evidence" value="ECO:0007669"/>
    <property type="project" value="TreeGrafter"/>
</dbReference>
<feature type="domain" description="TMC" evidence="8">
    <location>
        <begin position="904"/>
        <end position="1019"/>
    </location>
</feature>
<keyword evidence="3 7" id="KW-0812">Transmembrane</keyword>
<keyword evidence="5 7" id="KW-0472">Membrane</keyword>
<feature type="compositionally biased region" description="Polar residues" evidence="6">
    <location>
        <begin position="1252"/>
        <end position="1263"/>
    </location>
</feature>
<feature type="compositionally biased region" description="Basic and acidic residues" evidence="6">
    <location>
        <begin position="1264"/>
        <end position="1273"/>
    </location>
</feature>
<evidence type="ECO:0000256" key="6">
    <source>
        <dbReference type="SAM" id="MobiDB-lite"/>
    </source>
</evidence>
<evidence type="ECO:0000256" key="3">
    <source>
        <dbReference type="ARBA" id="ARBA00022692"/>
    </source>
</evidence>
<comment type="caution">
    <text evidence="9">The sequence shown here is derived from an EMBL/GenBank/DDBJ whole genome shotgun (WGS) entry which is preliminary data.</text>
</comment>
<evidence type="ECO:0000256" key="4">
    <source>
        <dbReference type="ARBA" id="ARBA00022989"/>
    </source>
</evidence>
<dbReference type="EMBL" id="KZ308578">
    <property type="protein sequence ID" value="KAG8231826.1"/>
    <property type="molecule type" value="Genomic_DNA"/>
</dbReference>
<dbReference type="Pfam" id="PF07810">
    <property type="entry name" value="TMC"/>
    <property type="match status" value="1"/>
</dbReference>
<feature type="transmembrane region" description="Helical" evidence="7">
    <location>
        <begin position="1024"/>
        <end position="1047"/>
    </location>
</feature>
<feature type="compositionally biased region" description="Low complexity" evidence="6">
    <location>
        <begin position="480"/>
        <end position="495"/>
    </location>
</feature>
<evidence type="ECO:0000259" key="8">
    <source>
        <dbReference type="Pfam" id="PF07810"/>
    </source>
</evidence>
<evidence type="ECO:0000313" key="9">
    <source>
        <dbReference type="EMBL" id="KAG8231826.1"/>
    </source>
</evidence>
<accession>A0A8K0KB69</accession>
<keyword evidence="10" id="KW-1185">Reference proteome</keyword>
<feature type="compositionally biased region" description="Polar residues" evidence="6">
    <location>
        <begin position="1329"/>
        <end position="1354"/>
    </location>
</feature>
<feature type="region of interest" description="Disordered" evidence="6">
    <location>
        <begin position="1221"/>
        <end position="1354"/>
    </location>
</feature>
<feature type="compositionally biased region" description="Basic and acidic residues" evidence="6">
    <location>
        <begin position="1236"/>
        <end position="1250"/>
    </location>
</feature>
<keyword evidence="4 7" id="KW-1133">Transmembrane helix</keyword>
<sequence length="1354" mass="150966">MTRELQEFKPKPANTTIIPYPTEGNVTTASFQATSLNSTYMNMSNYQKEELTTAITTMDAADTSISGNASLLLPISPQCFKELVHCIIDATTFQNSSQINNEKEMVSLLVNVTATLIPLILEIFLQSNQTSLSPEHPSTVIFTPTESPWLNRSSDDDDMKNIVSSLTTTFVPTLRNNFSEGMTNEFSTTLSINGNSKSLTLAEFYTTTDQPLETTTDLPFTNSTENTTVGTDEAISTFNDEESNTTNETPITLKYYPLSASNLTEENDTNSTDTSSNENYAKTWNSLFQDDDPRFYNNGTSYTEDETTETPKAPLNKRETTGYLEDDLKTTIEDNDMFTKSTIFTSADTGTSHIISMRETMAEKSTEHRSTTEISTMLTNTMHEDTESAERDDYSGSVEGEATEMLEAVQFSTNTLSDTNLFDSETMSTESTSEHLTTNDDSITITNSIYNKKMKRSGMIRRATTVTSEPPTTKPMLQESSIHTTKTIKPSSTPSKTEEYSTVTPEIEEFPTLKPEPVELVVSKGINTKSFIDEETATPRILGSSHVAEDIATIPNTRSTFEESSNAESTTKLLDDYPSTLFQTTHYRDLRADDSSSTPQNDEVTIPSTKIQMTDEASTTKPSITESIINNPPTKTLISDDYTIKLANAFFGYAKIYKREVPKTKSDIKISNDFLDLSAPLPLIRKNYKDSNTTASANLGSANSQLEKVNDSNPETINLNKTGEEIVSAPETNLTNELPFKDLKHNQTNAKSFLVAHIVTIILTAAIMVSKEEDSKLMTEKLFERDEKKIAELVAAWKESLQQERQMKNGYDGMWETCFTVHCRDKSEERSLNKLDVNKPQQNFSTATHSSEDNQSKSTANGFYLEKIIGESDKISTESPVYAVKNQSLTQASYVDGRKLRQLCWETMFGQELVKLTVMDLVLTIASTLLVDFFRALFVRVMNHCWCWDLEKQFPQYGDFKIAENILHLVYNQGMVWMGMFFSPGLPALNLAKLAIVLYVRSWIVLTCNVPHDVVFRASRSNNFYLALLLTMLFLCALPVGYALVWVEPSWHCGPFAGKDRISSLFTSSVRAAFPDSLRPVLDYVASPALVIPLLVLLVLVVAYLLALAAALREANDDLRIQLRRERTEERRKMFRIANGRGRRGRKTRGGMPRDCRAASDDASAMGVMDDFVEGETVDGDVVVEVTPIKEAEEVAVQAAGGWRGLIGRITNLRAITSRSNHNADKTEKSNSSAAKESKTPENKCDEGEVSRSIQMQRTPSVETTRRQIRCVDEIEDGILRHKSSSSSRGDRDSPTSTCWSGDIPLIRIVRTADDGNRTPQQAQPQQPTGSYENPALDQTSESNPQDNFQSTDK</sequence>
<feature type="region of interest" description="Disordered" evidence="6">
    <location>
        <begin position="291"/>
        <end position="314"/>
    </location>
</feature>
<dbReference type="OrthoDB" id="5831905at2759"/>